<keyword evidence="6" id="KW-0812">Transmembrane</keyword>
<evidence type="ECO:0000256" key="7">
    <source>
        <dbReference type="ARBA" id="ARBA00022927"/>
    </source>
</evidence>
<dbReference type="InterPro" id="IPR005628">
    <property type="entry name" value="GspK"/>
</dbReference>
<comment type="similarity">
    <text evidence="2">Belongs to the GSP K family.</text>
</comment>
<comment type="subcellular location">
    <subcellularLocation>
        <location evidence="1">Cell inner membrane</location>
    </subcellularLocation>
</comment>
<dbReference type="InterPro" id="IPR045584">
    <property type="entry name" value="Pilin-like"/>
</dbReference>
<evidence type="ECO:0000256" key="5">
    <source>
        <dbReference type="ARBA" id="ARBA00022519"/>
    </source>
</evidence>
<evidence type="ECO:0000256" key="4">
    <source>
        <dbReference type="ARBA" id="ARBA00022475"/>
    </source>
</evidence>
<dbReference type="Pfam" id="PF03934">
    <property type="entry name" value="T2SSK"/>
    <property type="match status" value="1"/>
</dbReference>
<gene>
    <name evidence="12" type="ORF">METZ01_LOCUS12896</name>
</gene>
<protein>
    <recommendedName>
        <fullName evidence="13">General secretion pathway protein GspK</fullName>
    </recommendedName>
</protein>
<evidence type="ECO:0000256" key="6">
    <source>
        <dbReference type="ARBA" id="ARBA00022692"/>
    </source>
</evidence>
<evidence type="ECO:0000259" key="10">
    <source>
        <dbReference type="Pfam" id="PF03934"/>
    </source>
</evidence>
<dbReference type="SUPFAM" id="SSF54523">
    <property type="entry name" value="Pili subunits"/>
    <property type="match status" value="1"/>
</dbReference>
<evidence type="ECO:0000256" key="8">
    <source>
        <dbReference type="ARBA" id="ARBA00022989"/>
    </source>
</evidence>
<dbReference type="Pfam" id="PF21687">
    <property type="entry name" value="T2SSK_1st"/>
    <property type="match status" value="1"/>
</dbReference>
<dbReference type="InterPro" id="IPR049179">
    <property type="entry name" value="T2SSK_SAM-like_2nd"/>
</dbReference>
<sequence length="267" mass="30123">MTHINHNQAIQVALGAESWVATILKNDRLLSETDHLDEIWATNMPIIPVEGGMVSGYIEDLQGRFNINNLITENGKVNQSSLNQFQRLLSVLGINQNIALMTLDWLDYDQYPSFPEGAEDNVYINYNPPYLNGGQRIISTSELSALHTMNKEIFYRLSPYITALPRQTAINVNTANEIIMQSISENITPDDAKSLVIERMNGGFRDIENTFTSIIPLENINNISLSSNYFGLKLQVRIDNVNVILYSIFERRLNGDVTPILRTFGAI</sequence>
<dbReference type="PANTHER" id="PTHR38831:SF1">
    <property type="entry name" value="TYPE II SECRETION SYSTEM PROTEIN K-RELATED"/>
    <property type="match status" value="1"/>
</dbReference>
<evidence type="ECO:0008006" key="13">
    <source>
        <dbReference type="Google" id="ProtNLM"/>
    </source>
</evidence>
<keyword evidence="5" id="KW-0997">Cell inner membrane</keyword>
<dbReference type="InterPro" id="IPR038072">
    <property type="entry name" value="GspK_central_sf"/>
</dbReference>
<evidence type="ECO:0000256" key="1">
    <source>
        <dbReference type="ARBA" id="ARBA00004533"/>
    </source>
</evidence>
<keyword evidence="3" id="KW-0813">Transport</keyword>
<dbReference type="InterPro" id="IPR049031">
    <property type="entry name" value="T2SSK_SAM-like_1st"/>
</dbReference>
<dbReference type="AlphaFoldDB" id="A0A381NZI4"/>
<dbReference type="NCBIfam" id="NF037980">
    <property type="entry name" value="T2SS_GspK"/>
    <property type="match status" value="1"/>
</dbReference>
<keyword evidence="7" id="KW-0653">Protein transport</keyword>
<dbReference type="Gene3D" id="3.30.1300.30">
    <property type="entry name" value="GSPII I/J protein-like"/>
    <property type="match status" value="1"/>
</dbReference>
<keyword evidence="8" id="KW-1133">Transmembrane helix</keyword>
<feature type="domain" description="T2SS protein K first SAM-like" evidence="11">
    <location>
        <begin position="63"/>
        <end position="165"/>
    </location>
</feature>
<dbReference type="PANTHER" id="PTHR38831">
    <property type="entry name" value="TYPE II SECRETION SYSTEM PROTEIN K"/>
    <property type="match status" value="1"/>
</dbReference>
<evidence type="ECO:0000256" key="3">
    <source>
        <dbReference type="ARBA" id="ARBA00022448"/>
    </source>
</evidence>
<dbReference type="SUPFAM" id="SSF158544">
    <property type="entry name" value="GspK insert domain-like"/>
    <property type="match status" value="1"/>
</dbReference>
<dbReference type="EMBL" id="UINC01000715">
    <property type="protein sequence ID" value="SUZ60042.1"/>
    <property type="molecule type" value="Genomic_DNA"/>
</dbReference>
<proteinExistence type="inferred from homology"/>
<feature type="domain" description="T2SS protein K second SAM-like" evidence="10">
    <location>
        <begin position="170"/>
        <end position="220"/>
    </location>
</feature>
<evidence type="ECO:0000259" key="11">
    <source>
        <dbReference type="Pfam" id="PF21687"/>
    </source>
</evidence>
<dbReference type="PIRSF" id="PIRSF002786">
    <property type="entry name" value="XcpX"/>
    <property type="match status" value="1"/>
</dbReference>
<organism evidence="12">
    <name type="scientific">marine metagenome</name>
    <dbReference type="NCBI Taxonomy" id="408172"/>
    <lineage>
        <taxon>unclassified sequences</taxon>
        <taxon>metagenomes</taxon>
        <taxon>ecological metagenomes</taxon>
    </lineage>
</organism>
<evidence type="ECO:0000313" key="12">
    <source>
        <dbReference type="EMBL" id="SUZ60042.1"/>
    </source>
</evidence>
<reference evidence="12" key="1">
    <citation type="submission" date="2018-05" db="EMBL/GenBank/DDBJ databases">
        <authorList>
            <person name="Lanie J.A."/>
            <person name="Ng W.-L."/>
            <person name="Kazmierczak K.M."/>
            <person name="Andrzejewski T.M."/>
            <person name="Davidsen T.M."/>
            <person name="Wayne K.J."/>
            <person name="Tettelin H."/>
            <person name="Glass J.I."/>
            <person name="Rusch D."/>
            <person name="Podicherti R."/>
            <person name="Tsui H.-C.T."/>
            <person name="Winkler M.E."/>
        </authorList>
    </citation>
    <scope>NUCLEOTIDE SEQUENCE</scope>
</reference>
<evidence type="ECO:0000256" key="9">
    <source>
        <dbReference type="ARBA" id="ARBA00023136"/>
    </source>
</evidence>
<keyword evidence="4" id="KW-1003">Cell membrane</keyword>
<dbReference type="GO" id="GO:0009306">
    <property type="term" value="P:protein secretion"/>
    <property type="evidence" value="ECO:0007669"/>
    <property type="project" value="InterPro"/>
</dbReference>
<name>A0A381NZI4_9ZZZZ</name>
<dbReference type="Gene3D" id="1.10.40.60">
    <property type="entry name" value="EpsJ-like"/>
    <property type="match status" value="2"/>
</dbReference>
<keyword evidence="9" id="KW-0472">Membrane</keyword>
<dbReference type="GO" id="GO:0005886">
    <property type="term" value="C:plasma membrane"/>
    <property type="evidence" value="ECO:0007669"/>
    <property type="project" value="UniProtKB-SubCell"/>
</dbReference>
<evidence type="ECO:0000256" key="2">
    <source>
        <dbReference type="ARBA" id="ARBA00007246"/>
    </source>
</evidence>
<accession>A0A381NZI4</accession>